<keyword evidence="4" id="KW-1185">Reference proteome</keyword>
<feature type="region of interest" description="Disordered" evidence="2">
    <location>
        <begin position="478"/>
        <end position="553"/>
    </location>
</feature>
<evidence type="ECO:0000256" key="2">
    <source>
        <dbReference type="SAM" id="MobiDB-lite"/>
    </source>
</evidence>
<keyword evidence="1" id="KW-0175">Coiled coil</keyword>
<name>A0ABR1F6B1_9ASCO</name>
<dbReference type="RefSeq" id="XP_064768384.1">
    <property type="nucleotide sequence ID" value="XM_064912525.1"/>
</dbReference>
<feature type="compositionally biased region" description="Acidic residues" evidence="2">
    <location>
        <begin position="639"/>
        <end position="650"/>
    </location>
</feature>
<sequence length="684" mass="77332">MDRRIYIVPDQPRSGVSPTIAAHRAHLSHYIAQLTSLEREQQRLALEQQLLARQQAQLTAKRDQLTYLIAEEQDLVIRALQQQRQQEREEQAEAAAFLSALAEREAQIARRQRLRYAVYRKQQEEQAMKDAEIQRILRFVQQPQQRYEQQQQIQTEQQQTEQQLQKEAFQRLLDEQQQLHYPQQQQQQQQQSSALSVSEASESDETPIRPGTISAFLRQQGIKPRELYSSSSPSAIKRGSRRGSNALYEEKPKPKPSADSMAGFDRKSAKLVPDVNYESAQDFLTALFGGAADLSSASAQSQSQGRPSTPISSTRERPSEGASPLADQPPAKQQKMEKPKAVEGAPTTAPSFDELMQMIFGAAAESAEPSATEPKTPFEEEYPAEPETATRPPYHYTIAHAKPSVPPPKFEIPAEAAKSPFAVIEMQIAAIRGKVLDASSRVEKISAEEDETAKRHKLLEIQSDLEKYYSDLDDILLTTPESESEDEEVKARRQELRKMKHEVTTMAVDTADKIDKILSPPSDSDEEDEEFEIVEREESAEMPRPGEEVIEGDEYFVTEKAGKDVILERAEEEKDESLDEEEKNEVKVPLKVAEDEDDTSVIVQASQPISRDETVEEVFVPEAEKASGKVLLEKNSGEEKEEFLDSEEENEVKVPLEVEELKKEGKRSESPMRHVVLEDVPDEE</sequence>
<proteinExistence type="predicted"/>
<feature type="compositionally biased region" description="Basic and acidic residues" evidence="2">
    <location>
        <begin position="533"/>
        <end position="547"/>
    </location>
</feature>
<gene>
    <name evidence="3" type="ORF">BZA70DRAFT_277888</name>
</gene>
<feature type="compositionally biased region" description="Low complexity" evidence="2">
    <location>
        <begin position="179"/>
        <end position="200"/>
    </location>
</feature>
<feature type="compositionally biased region" description="Basic and acidic residues" evidence="2">
    <location>
        <begin position="662"/>
        <end position="677"/>
    </location>
</feature>
<comment type="caution">
    <text evidence="3">The sequence shown here is derived from an EMBL/GenBank/DDBJ whole genome shotgun (WGS) entry which is preliminary data.</text>
</comment>
<feature type="compositionally biased region" description="Low complexity" evidence="2">
    <location>
        <begin position="362"/>
        <end position="374"/>
    </location>
</feature>
<evidence type="ECO:0000256" key="1">
    <source>
        <dbReference type="SAM" id="Coils"/>
    </source>
</evidence>
<feature type="coiled-coil region" evidence="1">
    <location>
        <begin position="37"/>
        <end position="90"/>
    </location>
</feature>
<organism evidence="3 4">
    <name type="scientific">Myxozyma melibiosi</name>
    <dbReference type="NCBI Taxonomy" id="54550"/>
    <lineage>
        <taxon>Eukaryota</taxon>
        <taxon>Fungi</taxon>
        <taxon>Dikarya</taxon>
        <taxon>Ascomycota</taxon>
        <taxon>Saccharomycotina</taxon>
        <taxon>Lipomycetes</taxon>
        <taxon>Lipomycetales</taxon>
        <taxon>Lipomycetaceae</taxon>
        <taxon>Myxozyma</taxon>
    </lineage>
</organism>
<evidence type="ECO:0000313" key="3">
    <source>
        <dbReference type="EMBL" id="KAK7205351.1"/>
    </source>
</evidence>
<evidence type="ECO:0008006" key="5">
    <source>
        <dbReference type="Google" id="ProtNLM"/>
    </source>
</evidence>
<feature type="region of interest" description="Disordered" evidence="2">
    <location>
        <begin position="632"/>
        <end position="651"/>
    </location>
</feature>
<feature type="region of interest" description="Disordered" evidence="2">
    <location>
        <begin position="224"/>
        <end position="264"/>
    </location>
</feature>
<dbReference type="Proteomes" id="UP001498771">
    <property type="component" value="Unassembled WGS sequence"/>
</dbReference>
<reference evidence="3 4" key="1">
    <citation type="submission" date="2024-03" db="EMBL/GenBank/DDBJ databases">
        <title>Genome-scale model development and genomic sequencing of the oleaginous clade Lipomyces.</title>
        <authorList>
            <consortium name="Lawrence Berkeley National Laboratory"/>
            <person name="Czajka J.J."/>
            <person name="Han Y."/>
            <person name="Kim J."/>
            <person name="Mondo S.J."/>
            <person name="Hofstad B.A."/>
            <person name="Robles A."/>
            <person name="Haridas S."/>
            <person name="Riley R."/>
            <person name="LaButti K."/>
            <person name="Pangilinan J."/>
            <person name="Andreopoulos W."/>
            <person name="Lipzen A."/>
            <person name="Yan J."/>
            <person name="Wang M."/>
            <person name="Ng V."/>
            <person name="Grigoriev I.V."/>
            <person name="Spatafora J.W."/>
            <person name="Magnuson J.K."/>
            <person name="Baker S.E."/>
            <person name="Pomraning K.R."/>
        </authorList>
    </citation>
    <scope>NUCLEOTIDE SEQUENCE [LARGE SCALE GENOMIC DNA]</scope>
    <source>
        <strain evidence="3 4">Phaff 52-87</strain>
    </source>
</reference>
<feature type="region of interest" description="Disordered" evidence="2">
    <location>
        <begin position="662"/>
        <end position="684"/>
    </location>
</feature>
<feature type="compositionally biased region" description="Basic and acidic residues" evidence="2">
    <location>
        <begin position="489"/>
        <end position="503"/>
    </location>
</feature>
<feature type="compositionally biased region" description="Acidic residues" evidence="2">
    <location>
        <begin position="573"/>
        <end position="583"/>
    </location>
</feature>
<feature type="compositionally biased region" description="Low complexity" evidence="2">
    <location>
        <begin position="294"/>
        <end position="305"/>
    </location>
</feature>
<dbReference type="GeneID" id="90038037"/>
<feature type="compositionally biased region" description="Acidic residues" evidence="2">
    <location>
        <begin position="523"/>
        <end position="532"/>
    </location>
</feature>
<feature type="region of interest" description="Disordered" evidence="2">
    <location>
        <begin position="569"/>
        <end position="614"/>
    </location>
</feature>
<feature type="region of interest" description="Disordered" evidence="2">
    <location>
        <begin position="179"/>
        <end position="212"/>
    </location>
</feature>
<dbReference type="EMBL" id="JBBJBU010000005">
    <property type="protein sequence ID" value="KAK7205351.1"/>
    <property type="molecule type" value="Genomic_DNA"/>
</dbReference>
<feature type="region of interest" description="Disordered" evidence="2">
    <location>
        <begin position="294"/>
        <end position="391"/>
    </location>
</feature>
<protein>
    <recommendedName>
        <fullName evidence="5">BAG domain-containing protein</fullName>
    </recommendedName>
</protein>
<accession>A0ABR1F6B1</accession>
<evidence type="ECO:0000313" key="4">
    <source>
        <dbReference type="Proteomes" id="UP001498771"/>
    </source>
</evidence>